<comment type="caution">
    <text evidence="1">The sequence shown here is derived from an EMBL/GenBank/DDBJ whole genome shotgun (WGS) entry which is preliminary data.</text>
</comment>
<dbReference type="OrthoDB" id="118212at2759"/>
<evidence type="ECO:0000313" key="2">
    <source>
        <dbReference type="Proteomes" id="UP000688947"/>
    </source>
</evidence>
<evidence type="ECO:0000313" key="1">
    <source>
        <dbReference type="EMBL" id="KAG6960030.1"/>
    </source>
</evidence>
<dbReference type="AlphaFoldDB" id="A0A8T1UHN9"/>
<dbReference type="EMBL" id="JAENGZ010000406">
    <property type="protein sequence ID" value="KAG6960030.1"/>
    <property type="molecule type" value="Genomic_DNA"/>
</dbReference>
<name>A0A8T1UHN9_9STRA</name>
<protein>
    <submittedName>
        <fullName evidence="1">Uncharacterized protein</fullName>
    </submittedName>
</protein>
<accession>A0A8T1UHN9</accession>
<dbReference type="VEuPathDB" id="FungiDB:PC110_g11211"/>
<reference evidence="1" key="1">
    <citation type="submission" date="2021-01" db="EMBL/GenBank/DDBJ databases">
        <title>Phytophthora aleatoria, a newly-described species from Pinus radiata is distinct from Phytophthora cactorum isolates based on comparative genomics.</title>
        <authorList>
            <person name="Mcdougal R."/>
            <person name="Panda P."/>
            <person name="Williams N."/>
            <person name="Studholme D.J."/>
        </authorList>
    </citation>
    <scope>NUCLEOTIDE SEQUENCE</scope>
    <source>
        <strain evidence="1">NZFS 3830</strain>
    </source>
</reference>
<dbReference type="Proteomes" id="UP000688947">
    <property type="component" value="Unassembled WGS sequence"/>
</dbReference>
<organism evidence="1 2">
    <name type="scientific">Phytophthora cactorum</name>
    <dbReference type="NCBI Taxonomy" id="29920"/>
    <lineage>
        <taxon>Eukaryota</taxon>
        <taxon>Sar</taxon>
        <taxon>Stramenopiles</taxon>
        <taxon>Oomycota</taxon>
        <taxon>Peronosporomycetes</taxon>
        <taxon>Peronosporales</taxon>
        <taxon>Peronosporaceae</taxon>
        <taxon>Phytophthora</taxon>
    </lineage>
</organism>
<proteinExistence type="predicted"/>
<gene>
    <name evidence="1" type="ORF">JG687_00008448</name>
</gene>
<sequence length="182" mass="19983">MVIFHSDSLGSRRWNNICYRTRFIFFFLLNPGTKWVIDVSPDTIQTCSRTGSASTLDYYGNSKAILVLAPIPPPPVPSRESCLNLSGRGRKADTAPIEGTLCLFIIDERRLVHIVTIDTIVETATELKSTVMGTKSREVLVPAIHASESSDHPTNLSFLTQDSGRVGTVMAPFRGARDGDSK</sequence>